<dbReference type="NCBIfam" id="TIGR00756">
    <property type="entry name" value="PPR"/>
    <property type="match status" value="1"/>
</dbReference>
<dbReference type="OrthoDB" id="185373at2759"/>
<feature type="repeat" description="PPR" evidence="2">
    <location>
        <begin position="155"/>
        <end position="189"/>
    </location>
</feature>
<dbReference type="PANTHER" id="PTHR47942">
    <property type="entry name" value="TETRATRICOPEPTIDE REPEAT (TPR)-LIKE SUPERFAMILY PROTEIN-RELATED"/>
    <property type="match status" value="1"/>
</dbReference>
<evidence type="ECO:0000256" key="1">
    <source>
        <dbReference type="ARBA" id="ARBA00022737"/>
    </source>
</evidence>
<evidence type="ECO:0000313" key="4">
    <source>
        <dbReference type="EMBL" id="KIW56049.1"/>
    </source>
</evidence>
<name>A0A0D2F7P1_9EURO</name>
<dbReference type="InterPro" id="IPR011990">
    <property type="entry name" value="TPR-like_helical_dom_sf"/>
</dbReference>
<sequence length="881" mass="98330">MFTCPSCLLQAFRSLALDAARPYNPALRLRSVKTFRRSHATLQSIQQGHHRRLLNESLSTKKKLKPAPLKLSPAVARAATKDARARNSNRMRLMNNYGRTEVTNSARLELQYLSDPLKLAQAVGEKLRKGQFDVALNLVRESDKGVGVSRASIDNTVSWNHLIDWLMQQKQPNDAWKIYNEMKKRGHKPDAHTYTIMLRGYRDNFRSPNAVKQAINVYNSIGAPNSAVEPTVIHTNAVLNVCARALHTDSMWAIAGKLPERGPGAPDQITYTTILNAINAEVRSRAVKLGSDTPGHEYDPQPIFEEAVNDARKLWVDITSRWRRGLLHPDEDLVCAMGRILLLSAETKSCEDVLNLVQQTMNIPNYKPQQEPGQDTDESRTAWIGAPEDSEDVSPASVDVTASLYRPMPVTHTDSSIYARPGNNTLSMLMEATTALRQIGAGKNYWQLLTSPTGPYKLAADPANIASYMRLLRVSRASQATLDLLLEPRPEEIQKKVMSRGTFTIAMSTCFRDKRNPNVFSIASRIFDLMKESADIETVDDSPSSLGLRFSPVVLEKYLQLALATTKGLGGPHLTKTRNGDLDFERDPAKNNTFVALGKLEPEVANVKRLIKLHVTELEQLEATRARTRNVQTLLNKRKITPYSVRESMSQLVGFLRTLIGAYDKILKINERLEDDGMGPLDNELIKECWAKKRGLSAFLGKVENVGDSVPTTEADSGRIARTVSVLALENEVDNGSAVDDADAEGGESDGGGGRGLDYVPGQRTKALRRIESERTRRQKQSEERGLSRIQKRELTKEERIRAQFPASVLRPKERRGAPRKKKFGDIDTHTHTNTRTRDEDYLEEATGRTRKGYSGWGGGFQDLARQNGHGHRSGFVDLGR</sequence>
<dbReference type="RefSeq" id="XP_013316633.1">
    <property type="nucleotide sequence ID" value="XM_013461179.1"/>
</dbReference>
<dbReference type="HOGENOM" id="CLU_014304_1_0_1"/>
<feature type="compositionally biased region" description="Basic and acidic residues" evidence="3">
    <location>
        <begin position="824"/>
        <end position="840"/>
    </location>
</feature>
<dbReference type="InterPro" id="IPR051222">
    <property type="entry name" value="PPR/CCM1_RNA-binding"/>
</dbReference>
<reference evidence="4 5" key="1">
    <citation type="submission" date="2015-01" db="EMBL/GenBank/DDBJ databases">
        <title>The Genome Sequence of Exophiala xenobiotica CBS118157.</title>
        <authorList>
            <consortium name="The Broad Institute Genomics Platform"/>
            <person name="Cuomo C."/>
            <person name="de Hoog S."/>
            <person name="Gorbushina A."/>
            <person name="Stielow B."/>
            <person name="Teixiera M."/>
            <person name="Abouelleil A."/>
            <person name="Chapman S.B."/>
            <person name="Priest M."/>
            <person name="Young S.K."/>
            <person name="Wortman J."/>
            <person name="Nusbaum C."/>
            <person name="Birren B."/>
        </authorList>
    </citation>
    <scope>NUCLEOTIDE SEQUENCE [LARGE SCALE GENOMIC DNA]</scope>
    <source>
        <strain evidence="4 5">CBS 118157</strain>
    </source>
</reference>
<dbReference type="PANTHER" id="PTHR47942:SF105">
    <property type="entry name" value="ATPASE EXPRESSION PROTEIN 3"/>
    <property type="match status" value="1"/>
</dbReference>
<dbReference type="Gene3D" id="1.25.40.10">
    <property type="entry name" value="Tetratricopeptide repeat domain"/>
    <property type="match status" value="1"/>
</dbReference>
<dbReference type="EMBL" id="KN847319">
    <property type="protein sequence ID" value="KIW56049.1"/>
    <property type="molecule type" value="Genomic_DNA"/>
</dbReference>
<proteinExistence type="predicted"/>
<dbReference type="PROSITE" id="PS51375">
    <property type="entry name" value="PPR"/>
    <property type="match status" value="1"/>
</dbReference>
<feature type="region of interest" description="Disordered" evidence="3">
    <location>
        <begin position="813"/>
        <end position="846"/>
    </location>
</feature>
<dbReference type="AlphaFoldDB" id="A0A0D2F7P1"/>
<organism evidence="4 5">
    <name type="scientific">Exophiala xenobiotica</name>
    <dbReference type="NCBI Taxonomy" id="348802"/>
    <lineage>
        <taxon>Eukaryota</taxon>
        <taxon>Fungi</taxon>
        <taxon>Dikarya</taxon>
        <taxon>Ascomycota</taxon>
        <taxon>Pezizomycotina</taxon>
        <taxon>Eurotiomycetes</taxon>
        <taxon>Chaetothyriomycetidae</taxon>
        <taxon>Chaetothyriales</taxon>
        <taxon>Herpotrichiellaceae</taxon>
        <taxon>Exophiala</taxon>
    </lineage>
</organism>
<dbReference type="STRING" id="348802.A0A0D2F7P1"/>
<dbReference type="InterPro" id="IPR002885">
    <property type="entry name" value="PPR_rpt"/>
</dbReference>
<dbReference type="GeneID" id="25326654"/>
<evidence type="ECO:0000256" key="2">
    <source>
        <dbReference type="PROSITE-ProRule" id="PRU00708"/>
    </source>
</evidence>
<evidence type="ECO:0000313" key="5">
    <source>
        <dbReference type="Proteomes" id="UP000054342"/>
    </source>
</evidence>
<keyword evidence="5" id="KW-1185">Reference proteome</keyword>
<protein>
    <recommendedName>
        <fullName evidence="6">Pentatricopeptide repeat protein</fullName>
    </recommendedName>
</protein>
<evidence type="ECO:0008006" key="6">
    <source>
        <dbReference type="Google" id="ProtNLM"/>
    </source>
</evidence>
<evidence type="ECO:0000256" key="3">
    <source>
        <dbReference type="SAM" id="MobiDB-lite"/>
    </source>
</evidence>
<feature type="region of interest" description="Disordered" evidence="3">
    <location>
        <begin position="772"/>
        <end position="791"/>
    </location>
</feature>
<accession>A0A0D2F7P1</accession>
<feature type="region of interest" description="Disordered" evidence="3">
    <location>
        <begin position="735"/>
        <end position="762"/>
    </location>
</feature>
<keyword evidence="1" id="KW-0677">Repeat</keyword>
<dbReference type="Proteomes" id="UP000054342">
    <property type="component" value="Unassembled WGS sequence"/>
</dbReference>
<dbReference type="Pfam" id="PF13041">
    <property type="entry name" value="PPR_2"/>
    <property type="match status" value="1"/>
</dbReference>
<gene>
    <name evidence="4" type="ORF">PV05_04746</name>
</gene>